<proteinExistence type="inferred from homology"/>
<dbReference type="STRING" id="572036.SAMN05661099_2384"/>
<dbReference type="AlphaFoldDB" id="A0A1T5DJZ5"/>
<dbReference type="OrthoDB" id="9773730at2"/>
<evidence type="ECO:0000256" key="1">
    <source>
        <dbReference type="ARBA" id="ARBA00004141"/>
    </source>
</evidence>
<protein>
    <submittedName>
        <fullName evidence="7">Predicted PurR-regulated permease PerM</fullName>
    </submittedName>
</protein>
<dbReference type="EMBL" id="FUYR01000002">
    <property type="protein sequence ID" value="SKB72036.1"/>
    <property type="molecule type" value="Genomic_DNA"/>
</dbReference>
<feature type="transmembrane region" description="Helical" evidence="6">
    <location>
        <begin position="224"/>
        <end position="252"/>
    </location>
</feature>
<feature type="transmembrane region" description="Helical" evidence="6">
    <location>
        <begin position="135"/>
        <end position="157"/>
    </location>
</feature>
<keyword evidence="4 6" id="KW-1133">Transmembrane helix</keyword>
<keyword evidence="8" id="KW-1185">Reference proteome</keyword>
<comment type="subcellular location">
    <subcellularLocation>
        <location evidence="1">Membrane</location>
        <topology evidence="1">Multi-pass membrane protein</topology>
    </subcellularLocation>
</comment>
<dbReference type="InterPro" id="IPR002549">
    <property type="entry name" value="AI-2E-like"/>
</dbReference>
<gene>
    <name evidence="7" type="ORF">SAMN05661099_2384</name>
</gene>
<feature type="transmembrane region" description="Helical" evidence="6">
    <location>
        <begin position="197"/>
        <end position="218"/>
    </location>
</feature>
<evidence type="ECO:0000256" key="4">
    <source>
        <dbReference type="ARBA" id="ARBA00022989"/>
    </source>
</evidence>
<accession>A0A1T5DJZ5</accession>
<dbReference type="RefSeq" id="WP_079702890.1">
    <property type="nucleotide sequence ID" value="NZ_FUYR01000002.1"/>
</dbReference>
<reference evidence="8" key="1">
    <citation type="submission" date="2017-02" db="EMBL/GenBank/DDBJ databases">
        <authorList>
            <person name="Varghese N."/>
            <person name="Submissions S."/>
        </authorList>
    </citation>
    <scope>NUCLEOTIDE SEQUENCE [LARGE SCALE GENOMIC DNA]</scope>
    <source>
        <strain evidence="8">DSM 22385</strain>
    </source>
</reference>
<keyword evidence="5 6" id="KW-0472">Membrane</keyword>
<evidence type="ECO:0000256" key="2">
    <source>
        <dbReference type="ARBA" id="ARBA00009773"/>
    </source>
</evidence>
<dbReference type="PANTHER" id="PTHR21716">
    <property type="entry name" value="TRANSMEMBRANE PROTEIN"/>
    <property type="match status" value="1"/>
</dbReference>
<evidence type="ECO:0000256" key="3">
    <source>
        <dbReference type="ARBA" id="ARBA00022692"/>
    </source>
</evidence>
<dbReference type="PROSITE" id="PS51257">
    <property type="entry name" value="PROKAR_LIPOPROTEIN"/>
    <property type="match status" value="1"/>
</dbReference>
<dbReference type="Pfam" id="PF01594">
    <property type="entry name" value="AI-2E_transport"/>
    <property type="match status" value="1"/>
</dbReference>
<name>A0A1T5DJZ5_9SPHI</name>
<dbReference type="GO" id="GO:0016020">
    <property type="term" value="C:membrane"/>
    <property type="evidence" value="ECO:0007669"/>
    <property type="project" value="UniProtKB-SubCell"/>
</dbReference>
<dbReference type="PANTHER" id="PTHR21716:SF4">
    <property type="entry name" value="TRANSMEMBRANE PROTEIN 245"/>
    <property type="match status" value="1"/>
</dbReference>
<feature type="transmembrane region" description="Helical" evidence="6">
    <location>
        <begin position="65"/>
        <end position="87"/>
    </location>
</feature>
<comment type="similarity">
    <text evidence="2">Belongs to the autoinducer-2 exporter (AI-2E) (TC 2.A.86) family.</text>
</comment>
<feature type="transmembrane region" description="Helical" evidence="6">
    <location>
        <begin position="295"/>
        <end position="323"/>
    </location>
</feature>
<evidence type="ECO:0000256" key="5">
    <source>
        <dbReference type="ARBA" id="ARBA00023136"/>
    </source>
</evidence>
<sequence length="347" mass="38521">MSIYSYKQRNTIVLAILIILGCFVLYSLRTIAGTLLSTIVLYTIFVPIFTFFVEKWNMKKWIAASLIILLSLIIIVLPFLTLSVLVIDKVSEFQDDPITIKNLMHKIDDFIGAKIDQPDLFDKAMGKMNQVAEELFPSVLSGAANIVLGLIIMYFLLYFMFVQKQQFEAGLLKYAPFREQNALKFATELKMTTYSNVLGQGFIAIVQGALVSIGFFMFDIPDPIFWGVISTFLSFLPVVGAPVVFVPAALIAMASGNTSGGWGLLLWGLILIINIDNVIRLIIAKNVSDTHPIITVVGVIIGIPIFGILGLVFGPLLLSYFILTIKIYETSKLASERLEKLKSGEDE</sequence>
<feature type="transmembrane region" description="Helical" evidence="6">
    <location>
        <begin position="34"/>
        <end position="53"/>
    </location>
</feature>
<keyword evidence="3 6" id="KW-0812">Transmembrane</keyword>
<feature type="transmembrane region" description="Helical" evidence="6">
    <location>
        <begin position="264"/>
        <end position="283"/>
    </location>
</feature>
<dbReference type="Proteomes" id="UP000189981">
    <property type="component" value="Unassembled WGS sequence"/>
</dbReference>
<evidence type="ECO:0000256" key="6">
    <source>
        <dbReference type="SAM" id="Phobius"/>
    </source>
</evidence>
<evidence type="ECO:0000313" key="7">
    <source>
        <dbReference type="EMBL" id="SKB72036.1"/>
    </source>
</evidence>
<feature type="transmembrane region" description="Helical" evidence="6">
    <location>
        <begin position="12"/>
        <end position="28"/>
    </location>
</feature>
<organism evidence="7 8">
    <name type="scientific">Daejeonella lutea</name>
    <dbReference type="NCBI Taxonomy" id="572036"/>
    <lineage>
        <taxon>Bacteria</taxon>
        <taxon>Pseudomonadati</taxon>
        <taxon>Bacteroidota</taxon>
        <taxon>Sphingobacteriia</taxon>
        <taxon>Sphingobacteriales</taxon>
        <taxon>Sphingobacteriaceae</taxon>
        <taxon>Daejeonella</taxon>
    </lineage>
</organism>
<evidence type="ECO:0000313" key="8">
    <source>
        <dbReference type="Proteomes" id="UP000189981"/>
    </source>
</evidence>